<accession>F4PGA0</accession>
<proteinExistence type="predicted"/>
<dbReference type="Proteomes" id="UP000007797">
    <property type="component" value="Unassembled WGS sequence"/>
</dbReference>
<organism evidence="1 2">
    <name type="scientific">Cavenderia fasciculata</name>
    <name type="common">Slime mold</name>
    <name type="synonym">Dictyostelium fasciculatum</name>
    <dbReference type="NCBI Taxonomy" id="261658"/>
    <lineage>
        <taxon>Eukaryota</taxon>
        <taxon>Amoebozoa</taxon>
        <taxon>Evosea</taxon>
        <taxon>Eumycetozoa</taxon>
        <taxon>Dictyostelia</taxon>
        <taxon>Acytosteliales</taxon>
        <taxon>Cavenderiaceae</taxon>
        <taxon>Cavenderia</taxon>
    </lineage>
</organism>
<dbReference type="AlphaFoldDB" id="F4PGA0"/>
<sequence length="65" mass="7381">MIFTTLSKISISISMKQSSSSYSVSSSSSLNQLTDHHTVQLQQQSTNSMCRFNRPSWAFGYFDHE</sequence>
<dbReference type="EMBL" id="GL883006">
    <property type="protein sequence ID" value="EGG24734.1"/>
    <property type="molecule type" value="Genomic_DNA"/>
</dbReference>
<gene>
    <name evidence="1" type="ORF">DFA_02978</name>
</gene>
<dbReference type="RefSeq" id="XP_004362585.1">
    <property type="nucleotide sequence ID" value="XM_004362528.1"/>
</dbReference>
<dbReference type="GeneID" id="14876892"/>
<protein>
    <submittedName>
        <fullName evidence="1">Uncharacterized protein</fullName>
    </submittedName>
</protein>
<dbReference type="KEGG" id="dfa:DFA_02978"/>
<evidence type="ECO:0000313" key="2">
    <source>
        <dbReference type="Proteomes" id="UP000007797"/>
    </source>
</evidence>
<name>F4PGA0_CACFS</name>
<reference evidence="2" key="1">
    <citation type="journal article" date="2011" name="Genome Res.">
        <title>Phylogeny-wide analysis of social amoeba genomes highlights ancient origins for complex intercellular communication.</title>
        <authorList>
            <person name="Heidel A.J."/>
            <person name="Lawal H.M."/>
            <person name="Felder M."/>
            <person name="Schilde C."/>
            <person name="Helps N.R."/>
            <person name="Tunggal B."/>
            <person name="Rivero F."/>
            <person name="John U."/>
            <person name="Schleicher M."/>
            <person name="Eichinger L."/>
            <person name="Platzer M."/>
            <person name="Noegel A.A."/>
            <person name="Schaap P."/>
            <person name="Gloeckner G."/>
        </authorList>
    </citation>
    <scope>NUCLEOTIDE SEQUENCE [LARGE SCALE GENOMIC DNA]</scope>
    <source>
        <strain evidence="2">SH3</strain>
    </source>
</reference>
<keyword evidence="2" id="KW-1185">Reference proteome</keyword>
<evidence type="ECO:0000313" key="1">
    <source>
        <dbReference type="EMBL" id="EGG24734.1"/>
    </source>
</evidence>